<reference evidence="2 3" key="1">
    <citation type="submission" date="2016-10" db="EMBL/GenBank/DDBJ databases">
        <authorList>
            <person name="de Groot N.N."/>
        </authorList>
    </citation>
    <scope>NUCLEOTIDE SEQUENCE [LARGE SCALE GENOMIC DNA]</scope>
    <source>
        <strain evidence="2 3">ATCC 700224</strain>
    </source>
</reference>
<protein>
    <submittedName>
        <fullName evidence="2">Circadian clock protein KaiB</fullName>
    </submittedName>
</protein>
<dbReference type="Proteomes" id="UP000199412">
    <property type="component" value="Unassembled WGS sequence"/>
</dbReference>
<dbReference type="InterPro" id="IPR011649">
    <property type="entry name" value="KaiB_domain"/>
</dbReference>
<accession>A0A1G7DEA7</accession>
<feature type="domain" description="KaiB" evidence="1">
    <location>
        <begin position="16"/>
        <end position="88"/>
    </location>
</feature>
<dbReference type="GO" id="GO:0048511">
    <property type="term" value="P:rhythmic process"/>
    <property type="evidence" value="ECO:0007669"/>
    <property type="project" value="InterPro"/>
</dbReference>
<organism evidence="2 3">
    <name type="scientific">Rhodospira trueperi</name>
    <dbReference type="NCBI Taxonomy" id="69960"/>
    <lineage>
        <taxon>Bacteria</taxon>
        <taxon>Pseudomonadati</taxon>
        <taxon>Pseudomonadota</taxon>
        <taxon>Alphaproteobacteria</taxon>
        <taxon>Rhodospirillales</taxon>
        <taxon>Rhodospirillaceae</taxon>
        <taxon>Rhodospira</taxon>
    </lineage>
</organism>
<dbReference type="Gene3D" id="3.40.30.10">
    <property type="entry name" value="Glutaredoxin"/>
    <property type="match status" value="1"/>
</dbReference>
<sequence length="104" mass="11121">MGSPFPPSSCKGQALRLFVFGQSETMRRAIRNAKALGPVDVIDVRENPAAAEADRILATPTLIRADEMPARIVGDLRDLAAVRLHLGPPYDADLTGDASESPHS</sequence>
<keyword evidence="3" id="KW-1185">Reference proteome</keyword>
<dbReference type="OrthoDB" id="7357818at2"/>
<evidence type="ECO:0000259" key="1">
    <source>
        <dbReference type="SMART" id="SM01248"/>
    </source>
</evidence>
<dbReference type="SUPFAM" id="SSF52833">
    <property type="entry name" value="Thioredoxin-like"/>
    <property type="match status" value="1"/>
</dbReference>
<dbReference type="InterPro" id="IPR039022">
    <property type="entry name" value="KaiB-like"/>
</dbReference>
<evidence type="ECO:0000313" key="2">
    <source>
        <dbReference type="EMBL" id="SDE49882.1"/>
    </source>
</evidence>
<dbReference type="RefSeq" id="WP_092786151.1">
    <property type="nucleotide sequence ID" value="NZ_FNAP01000007.1"/>
</dbReference>
<dbReference type="Pfam" id="PF07689">
    <property type="entry name" value="KaiB"/>
    <property type="match status" value="1"/>
</dbReference>
<gene>
    <name evidence="2" type="ORF">SAMN05421720_107152</name>
</gene>
<evidence type="ECO:0000313" key="3">
    <source>
        <dbReference type="Proteomes" id="UP000199412"/>
    </source>
</evidence>
<dbReference type="InterPro" id="IPR036249">
    <property type="entry name" value="Thioredoxin-like_sf"/>
</dbReference>
<proteinExistence type="predicted"/>
<dbReference type="PANTHER" id="PTHR41709:SF2">
    <property type="entry name" value="CIRCADIAN CLOCK PROTEIN KAIB2"/>
    <property type="match status" value="1"/>
</dbReference>
<dbReference type="SMART" id="SM01248">
    <property type="entry name" value="KaiB"/>
    <property type="match status" value="1"/>
</dbReference>
<dbReference type="STRING" id="69960.SAMN05421720_107152"/>
<dbReference type="AlphaFoldDB" id="A0A1G7DEA7"/>
<name>A0A1G7DEA7_9PROT</name>
<dbReference type="EMBL" id="FNAP01000007">
    <property type="protein sequence ID" value="SDE49882.1"/>
    <property type="molecule type" value="Genomic_DNA"/>
</dbReference>
<dbReference type="PANTHER" id="PTHR41709">
    <property type="entry name" value="KAIB-LIKE PROTEIN 1"/>
    <property type="match status" value="1"/>
</dbReference>